<dbReference type="Proteomes" id="UP000515964">
    <property type="component" value="Segment"/>
</dbReference>
<evidence type="ECO:0000313" key="2">
    <source>
        <dbReference type="Proteomes" id="UP000515964"/>
    </source>
</evidence>
<dbReference type="KEGG" id="vg:62614535"/>
<organism evidence="1 2">
    <name type="scientific">Escherichia phage Mt1B1_P17</name>
    <dbReference type="NCBI Taxonomy" id="2743961"/>
    <lineage>
        <taxon>Viruses</taxon>
        <taxon>Duplodnaviria</taxon>
        <taxon>Heunggongvirae</taxon>
        <taxon>Uroviricota</taxon>
        <taxon>Caudoviricetes</taxon>
        <taxon>Stephanstirmvirinae</taxon>
        <taxon>Phapecoctavirus</taxon>
        <taxon>Phapecoctavirus Mt1B1P17</taxon>
    </lineage>
</organism>
<keyword evidence="2" id="KW-1185">Reference proteome</keyword>
<dbReference type="RefSeq" id="YP_009987080.1">
    <property type="nucleotide sequence ID" value="NC_052662.1"/>
</dbReference>
<evidence type="ECO:0000313" key="1">
    <source>
        <dbReference type="EMBL" id="QNJ49328.1"/>
    </source>
</evidence>
<sequence>MTNHSRRDKNGVIKESDLCSICTGLAFDDSPERVYQHQCITDVLVSNLVEDEQLTD</sequence>
<accession>A0A7G8L1N0</accession>
<dbReference type="GeneID" id="62614535"/>
<reference evidence="1 2" key="1">
    <citation type="submission" date="2020-05" db="EMBL/GenBank/DDBJ databases">
        <authorList>
            <person name="Debarbieux L."/>
        </authorList>
    </citation>
    <scope>NUCLEOTIDE SEQUENCE [LARGE SCALE GENOMIC DNA]</scope>
</reference>
<name>A0A7G8L1N0_9CAUD</name>
<dbReference type="EMBL" id="MT496970">
    <property type="protein sequence ID" value="QNJ49328.1"/>
    <property type="molecule type" value="Genomic_DNA"/>
</dbReference>
<protein>
    <submittedName>
        <fullName evidence="1">Uncharacterized protein</fullName>
    </submittedName>
</protein>
<proteinExistence type="predicted"/>